<accession>R8AZS7</accession>
<evidence type="ECO:0000313" key="1">
    <source>
        <dbReference type="EMBL" id="EON91836.1"/>
    </source>
</evidence>
<evidence type="ECO:0000313" key="2">
    <source>
        <dbReference type="Proteomes" id="UP000016540"/>
    </source>
</evidence>
<protein>
    <recommendedName>
        <fullName evidence="3">AttH domain-containing protein</fullName>
    </recommendedName>
</protein>
<name>R8AZS7_9GAMM</name>
<keyword evidence="2" id="KW-1185">Reference proteome</keyword>
<reference evidence="1 2" key="1">
    <citation type="journal article" date="2013" name="Genome Announc.">
        <title>Draft Genome Sequence of the Moderately Halophilic Bacterium Marinobacter lipolyticus Strain SM19.</title>
        <authorList>
            <person name="Papke R.T."/>
            <person name="de la Haba R.R."/>
            <person name="Infante-Dominguez C."/>
            <person name="Perez D."/>
            <person name="Sanchez-Porro C."/>
            <person name="Lapierre P."/>
            <person name="Ventosa A."/>
        </authorList>
    </citation>
    <scope>NUCLEOTIDE SEQUENCE [LARGE SCALE GENOMIC DNA]</scope>
    <source>
        <strain evidence="1 2">SM19</strain>
    </source>
</reference>
<comment type="caution">
    <text evidence="1">The sequence shown here is derived from an EMBL/GenBank/DDBJ whole genome shotgun (WGS) entry which is preliminary data.</text>
</comment>
<organism evidence="1 2">
    <name type="scientific">Marinobacter lipolyticus SM19</name>
    <dbReference type="NCBI Taxonomy" id="1318628"/>
    <lineage>
        <taxon>Bacteria</taxon>
        <taxon>Pseudomonadati</taxon>
        <taxon>Pseudomonadota</taxon>
        <taxon>Gammaproteobacteria</taxon>
        <taxon>Pseudomonadales</taxon>
        <taxon>Marinobacteraceae</taxon>
        <taxon>Marinobacter</taxon>
    </lineage>
</organism>
<dbReference type="Proteomes" id="UP000016540">
    <property type="component" value="Unassembled WGS sequence"/>
</dbReference>
<dbReference type="eggNOG" id="ENOG5030E13">
    <property type="taxonomic scope" value="Bacteria"/>
</dbReference>
<dbReference type="HOGENOM" id="CLU_061504_1_0_6"/>
<dbReference type="InterPro" id="IPR046611">
    <property type="entry name" value="DUF6670"/>
</dbReference>
<gene>
    <name evidence="1" type="ORF">MARLIPOL_09441</name>
</gene>
<evidence type="ECO:0008006" key="3">
    <source>
        <dbReference type="Google" id="ProtNLM"/>
    </source>
</evidence>
<proteinExistence type="predicted"/>
<dbReference type="PATRIC" id="fig|1318628.3.peg.1883"/>
<sequence length="363" mass="40279">MPITTSESDTMSIVKRLLERSPSLINHSYRLNGKPFDPATSLAPPEGRKRSWVHYGVMVPDLPAPHRTFNVLSIVGTPGATVFDNDFAVKTTPRDTAYLLSTMASLPAGQFRSYSIEEECKFSPDGTHLRFGHDLLIEGCYPHWTVTRTLPGTTIQLSLEATGCVSHFVHIPGLYNHWSLLSRYSGTIDHEGEKTEVSGLCTFEYAAGVGAYSLPGHSFPVAHKIPLNYFTYQIINLDESTQILLVAVLLPGDVPLQKSIYIRSLNDLGEVYTRNVDFTVTGFQQAPSITPDGFSMNLPRCFRWYAEDDEGNELLSLDCTVQGEYEYGLGAGYTSWYGFDGVVKGAPVSGQGYLEFIDRRPNR</sequence>
<dbReference type="AlphaFoldDB" id="R8AZS7"/>
<dbReference type="Pfam" id="PF20375">
    <property type="entry name" value="DUF6670"/>
    <property type="match status" value="1"/>
</dbReference>
<dbReference type="EMBL" id="ASAD01000011">
    <property type="protein sequence ID" value="EON91836.1"/>
    <property type="molecule type" value="Genomic_DNA"/>
</dbReference>